<dbReference type="Proteomes" id="UP000234789">
    <property type="component" value="Unassembled WGS sequence"/>
</dbReference>
<keyword evidence="3" id="KW-1185">Reference proteome</keyword>
<comment type="caution">
    <text evidence="2">The sequence shown here is derived from an EMBL/GenBank/DDBJ whole genome shotgun (WGS) entry which is preliminary data.</text>
</comment>
<dbReference type="InterPro" id="IPR013783">
    <property type="entry name" value="Ig-like_fold"/>
</dbReference>
<gene>
    <name evidence="2" type="ORF">B8V81_2783</name>
</gene>
<dbReference type="Gene3D" id="2.60.40.10">
    <property type="entry name" value="Immunoglobulins"/>
    <property type="match status" value="1"/>
</dbReference>
<organism evidence="2 3">
    <name type="scientific">Paenibacillus pasadenensis</name>
    <dbReference type="NCBI Taxonomy" id="217090"/>
    <lineage>
        <taxon>Bacteria</taxon>
        <taxon>Bacillati</taxon>
        <taxon>Bacillota</taxon>
        <taxon>Bacilli</taxon>
        <taxon>Bacillales</taxon>
        <taxon>Paenibacillaceae</taxon>
        <taxon>Paenibacillus</taxon>
    </lineage>
</organism>
<dbReference type="AlphaFoldDB" id="A0A2N5N1Z4"/>
<dbReference type="EMBL" id="NFEZ01000004">
    <property type="protein sequence ID" value="PLT44352.1"/>
    <property type="molecule type" value="Genomic_DNA"/>
</dbReference>
<accession>A0A2N5N1Z4</accession>
<evidence type="ECO:0000313" key="2">
    <source>
        <dbReference type="EMBL" id="PLT44352.1"/>
    </source>
</evidence>
<dbReference type="InterPro" id="IPR011048">
    <property type="entry name" value="Haem_d1_sf"/>
</dbReference>
<evidence type="ECO:0000313" key="3">
    <source>
        <dbReference type="Proteomes" id="UP000234789"/>
    </source>
</evidence>
<proteinExistence type="predicted"/>
<dbReference type="Gene3D" id="2.130.10.10">
    <property type="entry name" value="YVTN repeat-like/Quinoprotein amine dehydrogenase"/>
    <property type="match status" value="1"/>
</dbReference>
<name>A0A2N5N1Z4_9BACL</name>
<dbReference type="Pfam" id="PF24346">
    <property type="entry name" value="DUF7507"/>
    <property type="match status" value="1"/>
</dbReference>
<protein>
    <recommendedName>
        <fullName evidence="1">DUF7507 domain-containing protein</fullName>
    </recommendedName>
</protein>
<evidence type="ECO:0000259" key="1">
    <source>
        <dbReference type="Pfam" id="PF24346"/>
    </source>
</evidence>
<dbReference type="InterPro" id="IPR055354">
    <property type="entry name" value="DUF7507"/>
</dbReference>
<feature type="domain" description="DUF7507" evidence="1">
    <location>
        <begin position="56"/>
        <end position="130"/>
    </location>
</feature>
<sequence>MRTIVLIDASTHYLYVSTRTNVVSVIDRQSNRIVASVPVGDQSIGIVDVPKFNRTPAILAKKTVTGLESVTAMPGDTVFFQLRVTNIGNTLLSQIQVLDALDPPGAALLNETIESLAPGASITRELSYVIPSPPPASILENRLTASAPLSGVSADAAAGDAASGTLFNQAVVTFGVRSPSGRAITTRAVSNRAQVTITEEEE</sequence>
<reference evidence="2 3" key="1">
    <citation type="submission" date="2017-05" db="EMBL/GenBank/DDBJ databases">
        <title>Functional genome analysis of Paenibacillus pasadenensis strain R16: insights on endophytic life style and antifungal activity.</title>
        <authorList>
            <person name="Passera A."/>
            <person name="Marcolungo L."/>
            <person name="Casati P."/>
            <person name="Brasca M."/>
            <person name="Quaglino F."/>
            <person name="Delledonne M."/>
        </authorList>
    </citation>
    <scope>NUCLEOTIDE SEQUENCE [LARGE SCALE GENOMIC DNA]</scope>
    <source>
        <strain evidence="2 3">R16</strain>
    </source>
</reference>
<dbReference type="InterPro" id="IPR015943">
    <property type="entry name" value="WD40/YVTN_repeat-like_dom_sf"/>
</dbReference>
<dbReference type="SUPFAM" id="SSF51004">
    <property type="entry name" value="C-terminal (heme d1) domain of cytochrome cd1-nitrite reductase"/>
    <property type="match status" value="1"/>
</dbReference>